<organism evidence="13 14">
    <name type="scientific">Panicum virgatum</name>
    <name type="common">Blackwell switchgrass</name>
    <dbReference type="NCBI Taxonomy" id="38727"/>
    <lineage>
        <taxon>Eukaryota</taxon>
        <taxon>Viridiplantae</taxon>
        <taxon>Streptophyta</taxon>
        <taxon>Embryophyta</taxon>
        <taxon>Tracheophyta</taxon>
        <taxon>Spermatophyta</taxon>
        <taxon>Magnoliopsida</taxon>
        <taxon>Liliopsida</taxon>
        <taxon>Poales</taxon>
        <taxon>Poaceae</taxon>
        <taxon>PACMAD clade</taxon>
        <taxon>Panicoideae</taxon>
        <taxon>Panicodae</taxon>
        <taxon>Paniceae</taxon>
        <taxon>Panicinae</taxon>
        <taxon>Panicum</taxon>
        <taxon>Panicum sect. Hiantes</taxon>
    </lineage>
</organism>
<dbReference type="FunFam" id="1.10.510.10:FF:000095">
    <property type="entry name" value="protein STRUBBELIG-RECEPTOR FAMILY 8"/>
    <property type="match status" value="1"/>
</dbReference>
<keyword evidence="7 10" id="KW-0472">Membrane</keyword>
<evidence type="ECO:0000256" key="2">
    <source>
        <dbReference type="ARBA" id="ARBA00022614"/>
    </source>
</evidence>
<evidence type="ECO:0000256" key="3">
    <source>
        <dbReference type="ARBA" id="ARBA00022692"/>
    </source>
</evidence>
<dbReference type="FunFam" id="3.30.200.20:FF:000125">
    <property type="entry name" value="Protein STRUBBELIG-RECEPTOR FAMILY 8"/>
    <property type="match status" value="1"/>
</dbReference>
<feature type="transmembrane region" description="Helical" evidence="10">
    <location>
        <begin position="279"/>
        <end position="300"/>
    </location>
</feature>
<feature type="domain" description="Protein kinase" evidence="12">
    <location>
        <begin position="398"/>
        <end position="665"/>
    </location>
</feature>
<dbReference type="GO" id="GO:0016020">
    <property type="term" value="C:membrane"/>
    <property type="evidence" value="ECO:0007669"/>
    <property type="project" value="UniProtKB-SubCell"/>
</dbReference>
<keyword evidence="3 10" id="KW-0812">Transmembrane</keyword>
<dbReference type="SUPFAM" id="SSF52058">
    <property type="entry name" value="L domain-like"/>
    <property type="match status" value="1"/>
</dbReference>
<dbReference type="InterPro" id="IPR011009">
    <property type="entry name" value="Kinase-like_dom_sf"/>
</dbReference>
<keyword evidence="2" id="KW-0433">Leucine-rich repeat</keyword>
<keyword evidence="8" id="KW-0675">Receptor</keyword>
<feature type="region of interest" description="Disordered" evidence="9">
    <location>
        <begin position="248"/>
        <end position="270"/>
    </location>
</feature>
<dbReference type="AlphaFoldDB" id="A0A8T0WHA5"/>
<dbReference type="PANTHER" id="PTHR48007:SF13">
    <property type="entry name" value="PROTEIN STRUBBELIG-RECEPTOR FAMILY 4"/>
    <property type="match status" value="1"/>
</dbReference>
<evidence type="ECO:0000259" key="12">
    <source>
        <dbReference type="PROSITE" id="PS50011"/>
    </source>
</evidence>
<dbReference type="InterPro" id="IPR000719">
    <property type="entry name" value="Prot_kinase_dom"/>
</dbReference>
<dbReference type="GO" id="GO:0004672">
    <property type="term" value="F:protein kinase activity"/>
    <property type="evidence" value="ECO:0007669"/>
    <property type="project" value="InterPro"/>
</dbReference>
<dbReference type="Proteomes" id="UP000823388">
    <property type="component" value="Chromosome 2K"/>
</dbReference>
<dbReference type="Pfam" id="PF07714">
    <property type="entry name" value="PK_Tyr_Ser-Thr"/>
    <property type="match status" value="1"/>
</dbReference>
<evidence type="ECO:0000313" key="13">
    <source>
        <dbReference type="EMBL" id="KAG2645206.1"/>
    </source>
</evidence>
<dbReference type="Pfam" id="PF13855">
    <property type="entry name" value="LRR_8"/>
    <property type="match status" value="1"/>
</dbReference>
<protein>
    <recommendedName>
        <fullName evidence="12">Protein kinase domain-containing protein</fullName>
    </recommendedName>
</protein>
<keyword evidence="14" id="KW-1185">Reference proteome</keyword>
<evidence type="ECO:0000313" key="14">
    <source>
        <dbReference type="Proteomes" id="UP000823388"/>
    </source>
</evidence>
<evidence type="ECO:0000256" key="7">
    <source>
        <dbReference type="ARBA" id="ARBA00023136"/>
    </source>
</evidence>
<dbReference type="Pfam" id="PF08263">
    <property type="entry name" value="LRRNT_2"/>
    <property type="match status" value="1"/>
</dbReference>
<keyword evidence="6 10" id="KW-1133">Transmembrane helix</keyword>
<gene>
    <name evidence="13" type="ORF">PVAP13_2KG419500</name>
</gene>
<dbReference type="GO" id="GO:0005524">
    <property type="term" value="F:ATP binding"/>
    <property type="evidence" value="ECO:0007669"/>
    <property type="project" value="InterPro"/>
</dbReference>
<evidence type="ECO:0000256" key="10">
    <source>
        <dbReference type="SAM" id="Phobius"/>
    </source>
</evidence>
<reference evidence="13" key="1">
    <citation type="submission" date="2020-05" db="EMBL/GenBank/DDBJ databases">
        <title>WGS assembly of Panicum virgatum.</title>
        <authorList>
            <person name="Lovell J.T."/>
            <person name="Jenkins J."/>
            <person name="Shu S."/>
            <person name="Juenger T.E."/>
            <person name="Schmutz J."/>
        </authorList>
    </citation>
    <scope>NUCLEOTIDE SEQUENCE</scope>
    <source>
        <strain evidence="13">AP13</strain>
    </source>
</reference>
<feature type="signal peptide" evidence="11">
    <location>
        <begin position="1"/>
        <end position="29"/>
    </location>
</feature>
<dbReference type="Gene3D" id="3.30.200.20">
    <property type="entry name" value="Phosphorylase Kinase, domain 1"/>
    <property type="match status" value="1"/>
</dbReference>
<dbReference type="InterPro" id="IPR032675">
    <property type="entry name" value="LRR_dom_sf"/>
</dbReference>
<evidence type="ECO:0000256" key="5">
    <source>
        <dbReference type="ARBA" id="ARBA00022737"/>
    </source>
</evidence>
<evidence type="ECO:0000256" key="6">
    <source>
        <dbReference type="ARBA" id="ARBA00022989"/>
    </source>
</evidence>
<dbReference type="SUPFAM" id="SSF56112">
    <property type="entry name" value="Protein kinase-like (PK-like)"/>
    <property type="match status" value="1"/>
</dbReference>
<dbReference type="InterPro" id="IPR013210">
    <property type="entry name" value="LRR_N_plant-typ"/>
</dbReference>
<keyword evidence="5" id="KW-0677">Repeat</keyword>
<sequence length="692" mass="74981">MARRRRPLPPQPQLVGLAVLLSVAVSAAAKTDQPDVAALNVMFNSMNKPSQLSGWKSSGGDPCGDDEEWKGIECSGKFVTEINLSGLGLSGTLGYQLSSLKSVTKFDASNNNLNGDIPYQLPPNMVQLNLYGNSFTGGVPYSISQMEDLETLNLGKNHLNGQLTDMFSQLPKLSTLDISFNRFSGSLPQSFQHLRNLKTLNVESNQFSGHIDVLAKLPLEDLNLQNNKFTGWIPSKLKDINNLQIGGNQWSSGSAPPGMEKGSAQGASSGGGSSSGINGFAIGAIVIAVLLAALILLSVLKKNHSSDSSHYLMDESSHNRSFAPLVDDGRVHKESSAVSMKPLELSSSLSSRTPSAVPRKSISDNEFENKLNLSRRSTDPINLVTYSSSDLQAATGNFHNSRLLGQGTIGGVYKAKYTDGTVLVVKKFDPLSFSGSSDFVDLVNSISKLRHPNISELVGYSSEPGHYMLVYNYHMNGSLYDFLHLSDDYSKPLTWDTRVRIAIGTASALEYLHDACSPPVIHKNIKASNVLLDADLNPHLTDCGLAYFYEDTSESLGPGYNPPECTGSSGYVMKSDVYCFGVVMLQLLTGRKPYDSSKPRAEQSLVHFVSPQLHDSDALGALADPALRGLYPPKALSRFADVLARCVQSDPESRPFISEVVQSLLQCVQRTTSSRRMGGLHSISQRSDDSDW</sequence>
<comment type="caution">
    <text evidence="13">The sequence shown here is derived from an EMBL/GenBank/DDBJ whole genome shotgun (WGS) entry which is preliminary data.</text>
</comment>
<keyword evidence="4 11" id="KW-0732">Signal</keyword>
<dbReference type="PROSITE" id="PS50011">
    <property type="entry name" value="PROTEIN_KINASE_DOM"/>
    <property type="match status" value="1"/>
</dbReference>
<dbReference type="InterPro" id="IPR046959">
    <property type="entry name" value="PRK1-6/SRF4-like"/>
</dbReference>
<dbReference type="Pfam" id="PF00560">
    <property type="entry name" value="LRR_1"/>
    <property type="match status" value="1"/>
</dbReference>
<dbReference type="OrthoDB" id="4062651at2759"/>
<proteinExistence type="predicted"/>
<feature type="region of interest" description="Disordered" evidence="9">
    <location>
        <begin position="336"/>
        <end position="361"/>
    </location>
</feature>
<evidence type="ECO:0000256" key="1">
    <source>
        <dbReference type="ARBA" id="ARBA00004370"/>
    </source>
</evidence>
<dbReference type="Gene3D" id="3.80.10.10">
    <property type="entry name" value="Ribonuclease Inhibitor"/>
    <property type="match status" value="1"/>
</dbReference>
<evidence type="ECO:0000256" key="4">
    <source>
        <dbReference type="ARBA" id="ARBA00022729"/>
    </source>
</evidence>
<dbReference type="PANTHER" id="PTHR48007">
    <property type="entry name" value="LEUCINE-RICH REPEAT RECEPTOR-LIKE PROTEIN KINASE PXC1"/>
    <property type="match status" value="1"/>
</dbReference>
<evidence type="ECO:0000256" key="9">
    <source>
        <dbReference type="SAM" id="MobiDB-lite"/>
    </source>
</evidence>
<evidence type="ECO:0000256" key="8">
    <source>
        <dbReference type="ARBA" id="ARBA00023170"/>
    </source>
</evidence>
<dbReference type="EMBL" id="CM029039">
    <property type="protein sequence ID" value="KAG2645206.1"/>
    <property type="molecule type" value="Genomic_DNA"/>
</dbReference>
<feature type="chain" id="PRO_5035891808" description="Protein kinase domain-containing protein" evidence="11">
    <location>
        <begin position="30"/>
        <end position="692"/>
    </location>
</feature>
<dbReference type="Gene3D" id="1.10.510.10">
    <property type="entry name" value="Transferase(Phosphotransferase) domain 1"/>
    <property type="match status" value="1"/>
</dbReference>
<comment type="subcellular location">
    <subcellularLocation>
        <location evidence="1">Membrane</location>
    </subcellularLocation>
</comment>
<accession>A0A8T0WHA5</accession>
<name>A0A8T0WHA5_PANVG</name>
<dbReference type="FunFam" id="3.80.10.10:FF:000062">
    <property type="entry name" value="protein STRUBBELIG-RECEPTOR FAMILY 3"/>
    <property type="match status" value="1"/>
</dbReference>
<dbReference type="InterPro" id="IPR001245">
    <property type="entry name" value="Ser-Thr/Tyr_kinase_cat_dom"/>
</dbReference>
<evidence type="ECO:0000256" key="11">
    <source>
        <dbReference type="SAM" id="SignalP"/>
    </source>
</evidence>
<dbReference type="InterPro" id="IPR001611">
    <property type="entry name" value="Leu-rich_rpt"/>
</dbReference>